<keyword evidence="3" id="KW-1185">Reference proteome</keyword>
<name>A0ABV5GPZ0_9FLAO</name>
<evidence type="ECO:0000313" key="2">
    <source>
        <dbReference type="EMBL" id="MFB9097412.1"/>
    </source>
</evidence>
<sequence>MKPLNSRVINMKKYFVCFLLIQLFGCKNENNCEQDLKKANEEIIALKKRILETKTVDSVFSVVDTLPKNYLINNSGQKKSFKPNMIELKNAEIIYKGENDNLAWLHLEVTNTLSRDIKSIMIKIHSVDCDNSDDEYIEEFTVIRQNATKTIEIQISSQIIHDKIMNCYKHPPVIEITDAILITGERYPNTKGRNYYKYEGQSN</sequence>
<dbReference type="EMBL" id="JBHMEY010000044">
    <property type="protein sequence ID" value="MFB9097412.1"/>
    <property type="molecule type" value="Genomic_DNA"/>
</dbReference>
<evidence type="ECO:0000313" key="3">
    <source>
        <dbReference type="Proteomes" id="UP001589607"/>
    </source>
</evidence>
<dbReference type="Proteomes" id="UP001589607">
    <property type="component" value="Unassembled WGS sequence"/>
</dbReference>
<protein>
    <submittedName>
        <fullName evidence="2">Uncharacterized protein</fullName>
    </submittedName>
</protein>
<accession>A0ABV5GPZ0</accession>
<keyword evidence="1" id="KW-0175">Coiled coil</keyword>
<proteinExistence type="predicted"/>
<organism evidence="2 3">
    <name type="scientific">Flavobacterium jumunjinense</name>
    <dbReference type="NCBI Taxonomy" id="998845"/>
    <lineage>
        <taxon>Bacteria</taxon>
        <taxon>Pseudomonadati</taxon>
        <taxon>Bacteroidota</taxon>
        <taxon>Flavobacteriia</taxon>
        <taxon>Flavobacteriales</taxon>
        <taxon>Flavobacteriaceae</taxon>
        <taxon>Flavobacterium</taxon>
    </lineage>
</organism>
<reference evidence="2 3" key="1">
    <citation type="submission" date="2024-09" db="EMBL/GenBank/DDBJ databases">
        <authorList>
            <person name="Sun Q."/>
            <person name="Mori K."/>
        </authorList>
    </citation>
    <scope>NUCLEOTIDE SEQUENCE [LARGE SCALE GENOMIC DNA]</scope>
    <source>
        <strain evidence="2 3">CECT 7955</strain>
    </source>
</reference>
<feature type="coiled-coil region" evidence="1">
    <location>
        <begin position="29"/>
        <end position="56"/>
    </location>
</feature>
<gene>
    <name evidence="2" type="ORF">ACFFVF_12865</name>
</gene>
<evidence type="ECO:0000256" key="1">
    <source>
        <dbReference type="SAM" id="Coils"/>
    </source>
</evidence>
<comment type="caution">
    <text evidence="2">The sequence shown here is derived from an EMBL/GenBank/DDBJ whole genome shotgun (WGS) entry which is preliminary data.</text>
</comment>
<dbReference type="RefSeq" id="WP_264554449.1">
    <property type="nucleotide sequence ID" value="NZ_CP091285.1"/>
</dbReference>